<evidence type="ECO:0000259" key="2">
    <source>
        <dbReference type="PROSITE" id="PS50110"/>
    </source>
</evidence>
<protein>
    <submittedName>
        <fullName evidence="3">CheY-like chemotaxis protein</fullName>
    </submittedName>
</protein>
<organism evidence="3 4">
    <name type="scientific">Sphingomonas abaci</name>
    <dbReference type="NCBI Taxonomy" id="237611"/>
    <lineage>
        <taxon>Bacteria</taxon>
        <taxon>Pseudomonadati</taxon>
        <taxon>Pseudomonadota</taxon>
        <taxon>Alphaproteobacteria</taxon>
        <taxon>Sphingomonadales</taxon>
        <taxon>Sphingomonadaceae</taxon>
        <taxon>Sphingomonas</taxon>
    </lineage>
</organism>
<gene>
    <name evidence="3" type="ORF">GGQ96_000239</name>
</gene>
<reference evidence="3 4" key="1">
    <citation type="submission" date="2020-08" db="EMBL/GenBank/DDBJ databases">
        <title>Genomic Encyclopedia of Type Strains, Phase IV (KMG-IV): sequencing the most valuable type-strain genomes for metagenomic binning, comparative biology and taxonomic classification.</title>
        <authorList>
            <person name="Goeker M."/>
        </authorList>
    </citation>
    <scope>NUCLEOTIDE SEQUENCE [LARGE SCALE GENOMIC DNA]</scope>
    <source>
        <strain evidence="3 4">DSM 15867</strain>
    </source>
</reference>
<dbReference type="PROSITE" id="PS50110">
    <property type="entry name" value="RESPONSE_REGULATORY"/>
    <property type="match status" value="1"/>
</dbReference>
<keyword evidence="1" id="KW-0597">Phosphoprotein</keyword>
<name>A0A7W7AFK9_9SPHN</name>
<dbReference type="SUPFAM" id="SSF52172">
    <property type="entry name" value="CheY-like"/>
    <property type="match status" value="1"/>
</dbReference>
<dbReference type="Gene3D" id="3.40.50.2300">
    <property type="match status" value="1"/>
</dbReference>
<dbReference type="Proteomes" id="UP000574769">
    <property type="component" value="Unassembled WGS sequence"/>
</dbReference>
<comment type="caution">
    <text evidence="3">The sequence shown here is derived from an EMBL/GenBank/DDBJ whole genome shotgun (WGS) entry which is preliminary data.</text>
</comment>
<feature type="domain" description="Response regulatory" evidence="2">
    <location>
        <begin position="4"/>
        <end position="118"/>
    </location>
</feature>
<dbReference type="AlphaFoldDB" id="A0A7W7AFK9"/>
<feature type="modified residue" description="4-aspartylphosphate" evidence="1">
    <location>
        <position position="57"/>
    </location>
</feature>
<accession>A0A7W7AFK9</accession>
<evidence type="ECO:0000313" key="3">
    <source>
        <dbReference type="EMBL" id="MBB4616133.1"/>
    </source>
</evidence>
<dbReference type="GO" id="GO:0000160">
    <property type="term" value="P:phosphorelay signal transduction system"/>
    <property type="evidence" value="ECO:0007669"/>
    <property type="project" value="InterPro"/>
</dbReference>
<proteinExistence type="predicted"/>
<dbReference type="InterPro" id="IPR011006">
    <property type="entry name" value="CheY-like_superfamily"/>
</dbReference>
<evidence type="ECO:0000256" key="1">
    <source>
        <dbReference type="PROSITE-ProRule" id="PRU00169"/>
    </source>
</evidence>
<dbReference type="RefSeq" id="WP_184110756.1">
    <property type="nucleotide sequence ID" value="NZ_JACHNY010000001.1"/>
</dbReference>
<dbReference type="InterPro" id="IPR001789">
    <property type="entry name" value="Sig_transdc_resp-reg_receiver"/>
</dbReference>
<keyword evidence="4" id="KW-1185">Reference proteome</keyword>
<sequence length="121" mass="12875">MSDVVLLVEDELFIAMDLQMTIEDAGFSVEGPCTSVSEAQDRIDRLGSAALAAALLDVRLSDGIVFPAADRLYADGVPLIFHSGHADDGELRRRYPKAQICPKPSAPADLTAALHHCVQGG</sequence>
<dbReference type="EMBL" id="JACHNY010000001">
    <property type="protein sequence ID" value="MBB4616133.1"/>
    <property type="molecule type" value="Genomic_DNA"/>
</dbReference>
<evidence type="ECO:0000313" key="4">
    <source>
        <dbReference type="Proteomes" id="UP000574769"/>
    </source>
</evidence>